<comment type="caution">
    <text evidence="8">The sequence shown here is derived from an EMBL/GenBank/DDBJ whole genome shotgun (WGS) entry which is preliminary data.</text>
</comment>
<dbReference type="GO" id="GO:0016872">
    <property type="term" value="F:intramolecular lyase activity"/>
    <property type="evidence" value="ECO:0007669"/>
    <property type="project" value="InterPro"/>
</dbReference>
<accession>A0A1H1MQZ0</accession>
<evidence type="ECO:0000313" key="7">
    <source>
        <dbReference type="EMBL" id="MDK6861690.1"/>
    </source>
</evidence>
<dbReference type="OMA" id="EQTPYAN"/>
<evidence type="ECO:0000313" key="10">
    <source>
        <dbReference type="Proteomes" id="UP001238969"/>
    </source>
</evidence>
<dbReference type="EC" id="5.4.99.62" evidence="2"/>
<evidence type="ECO:0000256" key="4">
    <source>
        <dbReference type="ARBA" id="ARBA00023235"/>
    </source>
</evidence>
<dbReference type="RefSeq" id="WP_004116568.1">
    <property type="nucleotide sequence ID" value="NZ_CP033836.1"/>
</dbReference>
<dbReference type="GO" id="GO:0062193">
    <property type="term" value="F:D-ribose pyranase activity"/>
    <property type="evidence" value="ECO:0007669"/>
    <property type="project" value="UniProtKB-EC"/>
</dbReference>
<evidence type="ECO:0000256" key="2">
    <source>
        <dbReference type="ARBA" id="ARBA00012862"/>
    </source>
</evidence>
<protein>
    <recommendedName>
        <fullName evidence="2">D-ribose pyranase</fullName>
        <ecNumber evidence="2">5.4.99.62</ecNumber>
    </recommendedName>
</protein>
<name>A0A1H1MQZ0_GARVA</name>
<dbReference type="GO" id="GO:0005829">
    <property type="term" value="C:cytosol"/>
    <property type="evidence" value="ECO:0007669"/>
    <property type="project" value="TreeGrafter"/>
</dbReference>
<dbReference type="Proteomes" id="UP001240561">
    <property type="component" value="Unassembled WGS sequence"/>
</dbReference>
<dbReference type="InterPro" id="IPR023064">
    <property type="entry name" value="D-ribose_pyranase"/>
</dbReference>
<dbReference type="PANTHER" id="PTHR37831:SF1">
    <property type="entry name" value="D-RIBOSE PYRANASE"/>
    <property type="match status" value="1"/>
</dbReference>
<keyword evidence="5" id="KW-0119">Carbohydrate metabolism</keyword>
<dbReference type="Gene3D" id="3.40.1650.10">
    <property type="entry name" value="RbsD-like domain"/>
    <property type="match status" value="1"/>
</dbReference>
<evidence type="ECO:0000256" key="1">
    <source>
        <dbReference type="ARBA" id="ARBA00000223"/>
    </source>
</evidence>
<evidence type="ECO:0000313" key="11">
    <source>
        <dbReference type="Proteomes" id="UP001240561"/>
    </source>
</evidence>
<evidence type="ECO:0000256" key="3">
    <source>
        <dbReference type="ARBA" id="ARBA00022490"/>
    </source>
</evidence>
<organism evidence="8 9">
    <name type="scientific">Gardnerella vaginalis</name>
    <dbReference type="NCBI Taxonomy" id="2702"/>
    <lineage>
        <taxon>Bacteria</taxon>
        <taxon>Bacillati</taxon>
        <taxon>Actinomycetota</taxon>
        <taxon>Actinomycetes</taxon>
        <taxon>Bifidobacteriales</taxon>
        <taxon>Bifidobacteriaceae</taxon>
        <taxon>Gardnerella</taxon>
    </lineage>
</organism>
<proteinExistence type="predicted"/>
<dbReference type="EMBL" id="JASOGJ010000012">
    <property type="protein sequence ID" value="MDK6696161.1"/>
    <property type="molecule type" value="Genomic_DNA"/>
</dbReference>
<evidence type="ECO:0000313" key="9">
    <source>
        <dbReference type="Proteomes" id="UP000258379"/>
    </source>
</evidence>
<dbReference type="Proteomes" id="UP001238969">
    <property type="component" value="Unassembled WGS sequence"/>
</dbReference>
<dbReference type="GO" id="GO:0048029">
    <property type="term" value="F:monosaccharide binding"/>
    <property type="evidence" value="ECO:0007669"/>
    <property type="project" value="InterPro"/>
</dbReference>
<reference evidence="8 9" key="1">
    <citation type="submission" date="2017-07" db="EMBL/GenBank/DDBJ databases">
        <title>A comparative genomics approach to explaining the enigmatic role of Gardnerella vaginalis in the vaginal microbiome.</title>
        <authorList>
            <person name="Vancuren S.J."/>
            <person name="Hill J.E."/>
        </authorList>
    </citation>
    <scope>NUCLEOTIDE SEQUENCE [LARGE SCALE GENOMIC DNA]</scope>
    <source>
        <strain evidence="8 9">WP023</strain>
    </source>
</reference>
<sequence length="131" mass="14218">MLTHGILNSQLAAALAKLRHKDQFVISDCGLPVPQGVEVIDLALVFGIPRFSDVLNAIKADLVLESGIMAKEACNKKPEEWVKESLGVPLTYVPHDGDEGFKALVSQAKFVIRTGETTPYSNVLLRCGVPF</sequence>
<comment type="catalytic activity">
    <reaction evidence="1">
        <text>beta-D-ribopyranose = beta-D-ribofuranose</text>
        <dbReference type="Rhea" id="RHEA:25432"/>
        <dbReference type="ChEBI" id="CHEBI:27476"/>
        <dbReference type="ChEBI" id="CHEBI:47002"/>
        <dbReference type="EC" id="5.4.99.62"/>
    </reaction>
</comment>
<dbReference type="EMBL" id="JASOLZ010000004">
    <property type="protein sequence ID" value="MDK6861690.1"/>
    <property type="molecule type" value="Genomic_DNA"/>
</dbReference>
<evidence type="ECO:0000313" key="6">
    <source>
        <dbReference type="EMBL" id="MDK6696161.1"/>
    </source>
</evidence>
<dbReference type="Proteomes" id="UP000258379">
    <property type="component" value="Unassembled WGS sequence"/>
</dbReference>
<dbReference type="GeneID" id="45576183"/>
<dbReference type="SUPFAM" id="SSF102546">
    <property type="entry name" value="RbsD-like"/>
    <property type="match status" value="1"/>
</dbReference>
<evidence type="ECO:0000313" key="8">
    <source>
        <dbReference type="EMBL" id="RFT30353.1"/>
    </source>
</evidence>
<dbReference type="NCBIfam" id="NF008761">
    <property type="entry name" value="PRK11797.1"/>
    <property type="match status" value="1"/>
</dbReference>
<dbReference type="PANTHER" id="PTHR37831">
    <property type="entry name" value="D-RIBOSE PYRANASE"/>
    <property type="match status" value="1"/>
</dbReference>
<keyword evidence="4 6" id="KW-0413">Isomerase</keyword>
<dbReference type="InterPro" id="IPR023750">
    <property type="entry name" value="RbsD-like_sf"/>
</dbReference>
<dbReference type="AlphaFoldDB" id="A0A1H1MQZ0"/>
<dbReference type="InterPro" id="IPR007721">
    <property type="entry name" value="RbsD_FucU"/>
</dbReference>
<dbReference type="GO" id="GO:0019303">
    <property type="term" value="P:D-ribose catabolic process"/>
    <property type="evidence" value="ECO:0007669"/>
    <property type="project" value="TreeGrafter"/>
</dbReference>
<keyword evidence="3" id="KW-0963">Cytoplasm</keyword>
<evidence type="ECO:0000256" key="5">
    <source>
        <dbReference type="ARBA" id="ARBA00023277"/>
    </source>
</evidence>
<gene>
    <name evidence="6" type="primary">rbsD</name>
    <name evidence="8" type="ORF">CG405_00035</name>
    <name evidence="6" type="ORF">QP177_06245</name>
    <name evidence="7" type="ORF">QP355_03410</name>
</gene>
<dbReference type="Pfam" id="PF05025">
    <property type="entry name" value="RbsD_FucU"/>
    <property type="match status" value="1"/>
</dbReference>
<reference evidence="10 11" key="2">
    <citation type="submission" date="2023-05" db="EMBL/GenBank/DDBJ databases">
        <title>Cataloging the Phylogenetic Diversity of Human Bladder Bacteria.</title>
        <authorList>
            <person name="Du J."/>
        </authorList>
    </citation>
    <scope>NUCLEOTIDE SEQUENCE [LARGE SCALE GENOMIC DNA]</scope>
    <source>
        <strain evidence="7 10">UMB6972</strain>
        <strain evidence="6 11">UMB9230</strain>
    </source>
</reference>
<dbReference type="EMBL" id="NNRU01000001">
    <property type="protein sequence ID" value="RFT30353.1"/>
    <property type="molecule type" value="Genomic_DNA"/>
</dbReference>